<protein>
    <submittedName>
        <fullName evidence="1">Uncharacterized protein</fullName>
    </submittedName>
</protein>
<gene>
    <name evidence="1" type="ORF">IIC_05299</name>
</gene>
<name>R8H2E7_BACCE</name>
<proteinExistence type="predicted"/>
<comment type="caution">
    <text evidence="1">The sequence shown here is derived from an EMBL/GenBank/DDBJ whole genome shotgun (WGS) entry which is preliminary data.</text>
</comment>
<sequence length="62" mass="6814">GGDNMNVKIYRGFLFLGEYSVKSICQESGTISVGTVFQIDNDTYTVGNIIIKCDGTILLEVY</sequence>
<dbReference type="AlphaFoldDB" id="R8H2E7"/>
<dbReference type="EMBL" id="AHES01000067">
    <property type="protein sequence ID" value="EOO67038.1"/>
    <property type="molecule type" value="Genomic_DNA"/>
</dbReference>
<dbReference type="Proteomes" id="UP000014040">
    <property type="component" value="Unassembled WGS sequence"/>
</dbReference>
<reference evidence="1 2" key="1">
    <citation type="submission" date="2012-12" db="EMBL/GenBank/DDBJ databases">
        <title>The Genome Sequence of Bacillus cereus VD021.</title>
        <authorList>
            <consortium name="The Broad Institute Genome Sequencing Platform"/>
            <consortium name="The Broad Institute Genome Sequencing Center for Infectious Disease"/>
            <person name="Feldgarden M."/>
            <person name="Van der Auwera G.A."/>
            <person name="Mahillon J."/>
            <person name="Duprez V."/>
            <person name="Timmery S."/>
            <person name="Mattelet C."/>
            <person name="Dierick K."/>
            <person name="Sun M."/>
            <person name="Yu Z."/>
            <person name="Zhu L."/>
            <person name="Hu X."/>
            <person name="Shank E.B."/>
            <person name="Swiecicka I."/>
            <person name="Hansen B.M."/>
            <person name="Andrup L."/>
            <person name="Walker B."/>
            <person name="Young S.K."/>
            <person name="Zeng Q."/>
            <person name="Gargeya S."/>
            <person name="Fitzgerald M."/>
            <person name="Haas B."/>
            <person name="Abouelleil A."/>
            <person name="Alvarado L."/>
            <person name="Arachchi H.M."/>
            <person name="Berlin A.M."/>
            <person name="Chapman S.B."/>
            <person name="Dewar J."/>
            <person name="Goldberg J."/>
            <person name="Griggs A."/>
            <person name="Gujja S."/>
            <person name="Hansen M."/>
            <person name="Howarth C."/>
            <person name="Imamovic A."/>
            <person name="Larimer J."/>
            <person name="McCowan C."/>
            <person name="Murphy C."/>
            <person name="Neiman D."/>
            <person name="Pearson M."/>
            <person name="Priest M."/>
            <person name="Roberts A."/>
            <person name="Saif S."/>
            <person name="Shea T."/>
            <person name="Sisk P."/>
            <person name="Sykes S."/>
            <person name="Wortman J."/>
            <person name="Nusbaum C."/>
            <person name="Birren B."/>
        </authorList>
    </citation>
    <scope>NUCLEOTIDE SEQUENCE [LARGE SCALE GENOMIC DNA]</scope>
    <source>
        <strain evidence="1 2">VD021</strain>
    </source>
</reference>
<feature type="non-terminal residue" evidence="1">
    <location>
        <position position="1"/>
    </location>
</feature>
<dbReference type="HOGENOM" id="CLU_2890845_0_0_9"/>
<accession>R8H2E7</accession>
<dbReference type="RefSeq" id="WP_016103015.1">
    <property type="nucleotide sequence ID" value="NZ_KB976283.1"/>
</dbReference>
<evidence type="ECO:0000313" key="2">
    <source>
        <dbReference type="Proteomes" id="UP000014040"/>
    </source>
</evidence>
<organism evidence="1 2">
    <name type="scientific">Bacillus cereus VD021</name>
    <dbReference type="NCBI Taxonomy" id="1053224"/>
    <lineage>
        <taxon>Bacteria</taxon>
        <taxon>Bacillati</taxon>
        <taxon>Bacillota</taxon>
        <taxon>Bacilli</taxon>
        <taxon>Bacillales</taxon>
        <taxon>Bacillaceae</taxon>
        <taxon>Bacillus</taxon>
        <taxon>Bacillus cereus group</taxon>
    </lineage>
</organism>
<evidence type="ECO:0000313" key="1">
    <source>
        <dbReference type="EMBL" id="EOO67038.1"/>
    </source>
</evidence>